<dbReference type="InParanoid" id="B3MDF5"/>
<dbReference type="GeneID" id="6495787"/>
<feature type="transmembrane region" description="Helical" evidence="1">
    <location>
        <begin position="46"/>
        <end position="72"/>
    </location>
</feature>
<dbReference type="STRING" id="7217.B3MDF5"/>
<feature type="transmembrane region" description="Helical" evidence="1">
    <location>
        <begin position="12"/>
        <end position="39"/>
    </location>
</feature>
<sequence length="140" mass="15390">MCLNVCCGFLSLYIGCVAIGISGMIFSIVLFALALFHLVLQTKIKLALVIFAMATSLVHGLSMALLLIGVMLDVCWTIFLSFVIGIFSTVLLIASLAVLFLETANPVHLVLGVILVLVQIYFLWIIISTWWCCRSCRNDC</sequence>
<evidence type="ECO:0000256" key="1">
    <source>
        <dbReference type="SAM" id="Phobius"/>
    </source>
</evidence>
<dbReference type="OrthoDB" id="7839199at2759"/>
<keyword evidence="1" id="KW-0812">Transmembrane</keyword>
<dbReference type="EMBL" id="CH902619">
    <property type="protein sequence ID" value="EDV36403.2"/>
    <property type="molecule type" value="Genomic_DNA"/>
</dbReference>
<keyword evidence="1" id="KW-0472">Membrane</keyword>
<evidence type="ECO:0000313" key="2">
    <source>
        <dbReference type="EMBL" id="EDV36403.2"/>
    </source>
</evidence>
<dbReference type="KEGG" id="dan:6495787"/>
<feature type="transmembrane region" description="Helical" evidence="1">
    <location>
        <begin position="78"/>
        <end position="101"/>
    </location>
</feature>
<evidence type="ECO:0000313" key="3">
    <source>
        <dbReference type="Proteomes" id="UP000007801"/>
    </source>
</evidence>
<keyword evidence="3" id="KW-1185">Reference proteome</keyword>
<reference evidence="2 3" key="1">
    <citation type="journal article" date="2007" name="Nature">
        <title>Evolution of genes and genomes on the Drosophila phylogeny.</title>
        <authorList>
            <consortium name="Drosophila 12 Genomes Consortium"/>
            <person name="Clark A.G."/>
            <person name="Eisen M.B."/>
            <person name="Smith D.R."/>
            <person name="Bergman C.M."/>
            <person name="Oliver B."/>
            <person name="Markow T.A."/>
            <person name="Kaufman T.C."/>
            <person name="Kellis M."/>
            <person name="Gelbart W."/>
            <person name="Iyer V.N."/>
            <person name="Pollard D.A."/>
            <person name="Sackton T.B."/>
            <person name="Larracuente A.M."/>
            <person name="Singh N.D."/>
            <person name="Abad J.P."/>
            <person name="Abt D.N."/>
            <person name="Adryan B."/>
            <person name="Aguade M."/>
            <person name="Akashi H."/>
            <person name="Anderson W.W."/>
            <person name="Aquadro C.F."/>
            <person name="Ardell D.H."/>
            <person name="Arguello R."/>
            <person name="Artieri C.G."/>
            <person name="Barbash D.A."/>
            <person name="Barker D."/>
            <person name="Barsanti P."/>
            <person name="Batterham P."/>
            <person name="Batzoglou S."/>
            <person name="Begun D."/>
            <person name="Bhutkar A."/>
            <person name="Blanco E."/>
            <person name="Bosak S.A."/>
            <person name="Bradley R.K."/>
            <person name="Brand A.D."/>
            <person name="Brent M.R."/>
            <person name="Brooks A.N."/>
            <person name="Brown R.H."/>
            <person name="Butlin R.K."/>
            <person name="Caggese C."/>
            <person name="Calvi B.R."/>
            <person name="Bernardo de Carvalho A."/>
            <person name="Caspi A."/>
            <person name="Castrezana S."/>
            <person name="Celniker S.E."/>
            <person name="Chang J.L."/>
            <person name="Chapple C."/>
            <person name="Chatterji S."/>
            <person name="Chinwalla A."/>
            <person name="Civetta A."/>
            <person name="Clifton S.W."/>
            <person name="Comeron J.M."/>
            <person name="Costello J.C."/>
            <person name="Coyne J.A."/>
            <person name="Daub J."/>
            <person name="David R.G."/>
            <person name="Delcher A.L."/>
            <person name="Delehaunty K."/>
            <person name="Do C.B."/>
            <person name="Ebling H."/>
            <person name="Edwards K."/>
            <person name="Eickbush T."/>
            <person name="Evans J.D."/>
            <person name="Filipski A."/>
            <person name="Findeiss S."/>
            <person name="Freyhult E."/>
            <person name="Fulton L."/>
            <person name="Fulton R."/>
            <person name="Garcia A.C."/>
            <person name="Gardiner A."/>
            <person name="Garfield D.A."/>
            <person name="Garvin B.E."/>
            <person name="Gibson G."/>
            <person name="Gilbert D."/>
            <person name="Gnerre S."/>
            <person name="Godfrey J."/>
            <person name="Good R."/>
            <person name="Gotea V."/>
            <person name="Gravely B."/>
            <person name="Greenberg A.J."/>
            <person name="Griffiths-Jones S."/>
            <person name="Gross S."/>
            <person name="Guigo R."/>
            <person name="Gustafson E.A."/>
            <person name="Haerty W."/>
            <person name="Hahn M.W."/>
            <person name="Halligan D.L."/>
            <person name="Halpern A.L."/>
            <person name="Halter G.M."/>
            <person name="Han M.V."/>
            <person name="Heger A."/>
            <person name="Hillier L."/>
            <person name="Hinrichs A.S."/>
            <person name="Holmes I."/>
            <person name="Hoskins R.A."/>
            <person name="Hubisz M.J."/>
            <person name="Hultmark D."/>
            <person name="Huntley M.A."/>
            <person name="Jaffe D.B."/>
            <person name="Jagadeeshan S."/>
            <person name="Jeck W.R."/>
            <person name="Johnson J."/>
            <person name="Jones C.D."/>
            <person name="Jordan W.C."/>
            <person name="Karpen G.H."/>
            <person name="Kataoka E."/>
            <person name="Keightley P.D."/>
            <person name="Kheradpour P."/>
            <person name="Kirkness E.F."/>
            <person name="Koerich L.B."/>
            <person name="Kristiansen K."/>
            <person name="Kudrna D."/>
            <person name="Kulathinal R.J."/>
            <person name="Kumar S."/>
            <person name="Kwok R."/>
            <person name="Lander E."/>
            <person name="Langley C.H."/>
            <person name="Lapoint R."/>
            <person name="Lazzaro B.P."/>
            <person name="Lee S.J."/>
            <person name="Levesque L."/>
            <person name="Li R."/>
            <person name="Lin C.F."/>
            <person name="Lin M.F."/>
            <person name="Lindblad-Toh K."/>
            <person name="Llopart A."/>
            <person name="Long M."/>
            <person name="Low L."/>
            <person name="Lozovsky E."/>
            <person name="Lu J."/>
            <person name="Luo M."/>
            <person name="Machado C.A."/>
            <person name="Makalowski W."/>
            <person name="Marzo M."/>
            <person name="Matsuda M."/>
            <person name="Matzkin L."/>
            <person name="McAllister B."/>
            <person name="McBride C.S."/>
            <person name="McKernan B."/>
            <person name="McKernan K."/>
            <person name="Mendez-Lago M."/>
            <person name="Minx P."/>
            <person name="Mollenhauer M.U."/>
            <person name="Montooth K."/>
            <person name="Mount S.M."/>
            <person name="Mu X."/>
            <person name="Myers E."/>
            <person name="Negre B."/>
            <person name="Newfeld S."/>
            <person name="Nielsen R."/>
            <person name="Noor M.A."/>
            <person name="O'Grady P."/>
            <person name="Pachter L."/>
            <person name="Papaceit M."/>
            <person name="Parisi M.J."/>
            <person name="Parisi M."/>
            <person name="Parts L."/>
            <person name="Pedersen J.S."/>
            <person name="Pesole G."/>
            <person name="Phillippy A.M."/>
            <person name="Ponting C.P."/>
            <person name="Pop M."/>
            <person name="Porcelli D."/>
            <person name="Powell J.R."/>
            <person name="Prohaska S."/>
            <person name="Pruitt K."/>
            <person name="Puig M."/>
            <person name="Quesneville H."/>
            <person name="Ram K.R."/>
            <person name="Rand D."/>
            <person name="Rasmussen M.D."/>
            <person name="Reed L.K."/>
            <person name="Reenan R."/>
            <person name="Reily A."/>
            <person name="Remington K.A."/>
            <person name="Rieger T.T."/>
            <person name="Ritchie M.G."/>
            <person name="Robin C."/>
            <person name="Rogers Y.H."/>
            <person name="Rohde C."/>
            <person name="Rozas J."/>
            <person name="Rubenfield M.J."/>
            <person name="Ruiz A."/>
            <person name="Russo S."/>
            <person name="Salzberg S.L."/>
            <person name="Sanchez-Gracia A."/>
            <person name="Saranga D.J."/>
            <person name="Sato H."/>
            <person name="Schaeffer S.W."/>
            <person name="Schatz M.C."/>
            <person name="Schlenke T."/>
            <person name="Schwartz R."/>
            <person name="Segarra C."/>
            <person name="Singh R.S."/>
            <person name="Sirot L."/>
            <person name="Sirota M."/>
            <person name="Sisneros N.B."/>
            <person name="Smith C.D."/>
            <person name="Smith T.F."/>
            <person name="Spieth J."/>
            <person name="Stage D.E."/>
            <person name="Stark A."/>
            <person name="Stephan W."/>
            <person name="Strausberg R.L."/>
            <person name="Strempel S."/>
            <person name="Sturgill D."/>
            <person name="Sutton G."/>
            <person name="Sutton G.G."/>
            <person name="Tao W."/>
            <person name="Teichmann S."/>
            <person name="Tobari Y.N."/>
            <person name="Tomimura Y."/>
            <person name="Tsolas J.M."/>
            <person name="Valente V.L."/>
            <person name="Venter E."/>
            <person name="Venter J.C."/>
            <person name="Vicario S."/>
            <person name="Vieira F.G."/>
            <person name="Vilella A.J."/>
            <person name="Villasante A."/>
            <person name="Walenz B."/>
            <person name="Wang J."/>
            <person name="Wasserman M."/>
            <person name="Watts T."/>
            <person name="Wilson D."/>
            <person name="Wilson R.K."/>
            <person name="Wing R.A."/>
            <person name="Wolfner M.F."/>
            <person name="Wong A."/>
            <person name="Wong G.K."/>
            <person name="Wu C.I."/>
            <person name="Wu G."/>
            <person name="Yamamoto D."/>
            <person name="Yang H.P."/>
            <person name="Yang S.P."/>
            <person name="Yorke J.A."/>
            <person name="Yoshida K."/>
            <person name="Zdobnov E."/>
            <person name="Zhang P."/>
            <person name="Zhang Y."/>
            <person name="Zimin A.V."/>
            <person name="Baldwin J."/>
            <person name="Abdouelleil A."/>
            <person name="Abdulkadir J."/>
            <person name="Abebe A."/>
            <person name="Abera B."/>
            <person name="Abreu J."/>
            <person name="Acer S.C."/>
            <person name="Aftuck L."/>
            <person name="Alexander A."/>
            <person name="An P."/>
            <person name="Anderson E."/>
            <person name="Anderson S."/>
            <person name="Arachi H."/>
            <person name="Azer M."/>
            <person name="Bachantsang P."/>
            <person name="Barry A."/>
            <person name="Bayul T."/>
            <person name="Berlin A."/>
            <person name="Bessette D."/>
            <person name="Bloom T."/>
            <person name="Blye J."/>
            <person name="Boguslavskiy L."/>
            <person name="Bonnet C."/>
            <person name="Boukhgalter B."/>
            <person name="Bourzgui I."/>
            <person name="Brown A."/>
            <person name="Cahill P."/>
            <person name="Channer S."/>
            <person name="Cheshatsang Y."/>
            <person name="Chuda L."/>
            <person name="Citroen M."/>
            <person name="Collymore A."/>
            <person name="Cooke P."/>
            <person name="Costello M."/>
            <person name="D'Aco K."/>
            <person name="Daza R."/>
            <person name="De Haan G."/>
            <person name="DeGray S."/>
            <person name="DeMaso C."/>
            <person name="Dhargay N."/>
            <person name="Dooley K."/>
            <person name="Dooley E."/>
            <person name="Doricent M."/>
            <person name="Dorje P."/>
            <person name="Dorjee K."/>
            <person name="Dupes A."/>
            <person name="Elong R."/>
            <person name="Falk J."/>
            <person name="Farina A."/>
            <person name="Faro S."/>
            <person name="Ferguson D."/>
            <person name="Fisher S."/>
            <person name="Foley C.D."/>
            <person name="Franke A."/>
            <person name="Friedrich D."/>
            <person name="Gadbois L."/>
            <person name="Gearin G."/>
            <person name="Gearin C.R."/>
            <person name="Giannoukos G."/>
            <person name="Goode T."/>
            <person name="Graham J."/>
            <person name="Grandbois E."/>
            <person name="Grewal S."/>
            <person name="Gyaltsen K."/>
            <person name="Hafez N."/>
            <person name="Hagos B."/>
            <person name="Hall J."/>
            <person name="Henson C."/>
            <person name="Hollinger A."/>
            <person name="Honan T."/>
            <person name="Huard M.D."/>
            <person name="Hughes L."/>
            <person name="Hurhula B."/>
            <person name="Husby M.E."/>
            <person name="Kamat A."/>
            <person name="Kanga B."/>
            <person name="Kashin S."/>
            <person name="Khazanovich D."/>
            <person name="Kisner P."/>
            <person name="Lance K."/>
            <person name="Lara M."/>
            <person name="Lee W."/>
            <person name="Lennon N."/>
            <person name="Letendre F."/>
            <person name="LeVine R."/>
            <person name="Lipovsky A."/>
            <person name="Liu X."/>
            <person name="Liu J."/>
            <person name="Liu S."/>
            <person name="Lokyitsang T."/>
            <person name="Lokyitsang Y."/>
            <person name="Lubonja R."/>
            <person name="Lui A."/>
            <person name="MacDonald P."/>
            <person name="Magnisalis V."/>
            <person name="Maru K."/>
            <person name="Matthews C."/>
            <person name="McCusker W."/>
            <person name="McDonough S."/>
            <person name="Mehta T."/>
            <person name="Meldrim J."/>
            <person name="Meneus L."/>
            <person name="Mihai O."/>
            <person name="Mihalev A."/>
            <person name="Mihova T."/>
            <person name="Mittelman R."/>
            <person name="Mlenga V."/>
            <person name="Montmayeur A."/>
            <person name="Mulrain L."/>
            <person name="Navidi A."/>
            <person name="Naylor J."/>
            <person name="Negash T."/>
            <person name="Nguyen T."/>
            <person name="Nguyen N."/>
            <person name="Nicol R."/>
            <person name="Norbu C."/>
            <person name="Norbu N."/>
            <person name="Novod N."/>
            <person name="O'Neill B."/>
            <person name="Osman S."/>
            <person name="Markiewicz E."/>
            <person name="Oyono O.L."/>
            <person name="Patti C."/>
            <person name="Phunkhang P."/>
            <person name="Pierre F."/>
            <person name="Priest M."/>
            <person name="Raghuraman S."/>
            <person name="Rege F."/>
            <person name="Reyes R."/>
            <person name="Rise C."/>
            <person name="Rogov P."/>
            <person name="Ross K."/>
            <person name="Ryan E."/>
            <person name="Settipalli S."/>
            <person name="Shea T."/>
            <person name="Sherpa N."/>
            <person name="Shi L."/>
            <person name="Shih D."/>
            <person name="Sparrow T."/>
            <person name="Spaulding J."/>
            <person name="Stalker J."/>
            <person name="Stange-Thomann N."/>
            <person name="Stavropoulos S."/>
            <person name="Stone C."/>
            <person name="Strader C."/>
            <person name="Tesfaye S."/>
            <person name="Thomson T."/>
            <person name="Thoulutsang Y."/>
            <person name="Thoulutsang D."/>
            <person name="Topham K."/>
            <person name="Topping I."/>
            <person name="Tsamla T."/>
            <person name="Vassiliev H."/>
            <person name="Vo A."/>
            <person name="Wangchuk T."/>
            <person name="Wangdi T."/>
            <person name="Weiand M."/>
            <person name="Wilkinson J."/>
            <person name="Wilson A."/>
            <person name="Yadav S."/>
            <person name="Young G."/>
            <person name="Yu Q."/>
            <person name="Zembek L."/>
            <person name="Zhong D."/>
            <person name="Zimmer A."/>
            <person name="Zwirko Z."/>
            <person name="Jaffe D.B."/>
            <person name="Alvarez P."/>
            <person name="Brockman W."/>
            <person name="Butler J."/>
            <person name="Chin C."/>
            <person name="Gnerre S."/>
            <person name="Grabherr M."/>
            <person name="Kleber M."/>
            <person name="Mauceli E."/>
            <person name="MacCallum I."/>
        </authorList>
    </citation>
    <scope>NUCLEOTIDE SEQUENCE [LARGE SCALE GENOMIC DNA]</scope>
    <source>
        <strain evidence="3">Tucson 14024-0371.13</strain>
    </source>
</reference>
<feature type="transmembrane region" description="Helical" evidence="1">
    <location>
        <begin position="108"/>
        <end position="131"/>
    </location>
</feature>
<gene>
    <name evidence="2" type="primary">Dana\GF12943</name>
    <name evidence="2" type="synonym">dana_GLEANR_12959</name>
    <name evidence="2" type="ORF">GF12943</name>
</gene>
<dbReference type="Proteomes" id="UP000007801">
    <property type="component" value="Unassembled WGS sequence"/>
</dbReference>
<organism evidence="2 3">
    <name type="scientific">Drosophila ananassae</name>
    <name type="common">Fruit fly</name>
    <dbReference type="NCBI Taxonomy" id="7217"/>
    <lineage>
        <taxon>Eukaryota</taxon>
        <taxon>Metazoa</taxon>
        <taxon>Ecdysozoa</taxon>
        <taxon>Arthropoda</taxon>
        <taxon>Hexapoda</taxon>
        <taxon>Insecta</taxon>
        <taxon>Pterygota</taxon>
        <taxon>Neoptera</taxon>
        <taxon>Endopterygota</taxon>
        <taxon>Diptera</taxon>
        <taxon>Brachycera</taxon>
        <taxon>Muscomorpha</taxon>
        <taxon>Ephydroidea</taxon>
        <taxon>Drosophilidae</taxon>
        <taxon>Drosophila</taxon>
        <taxon>Sophophora</taxon>
    </lineage>
</organism>
<dbReference type="HOGENOM" id="CLU_2796601_0_0_1"/>
<protein>
    <submittedName>
        <fullName evidence="2">Uncharacterized protein</fullName>
    </submittedName>
</protein>
<keyword evidence="1" id="KW-1133">Transmembrane helix</keyword>
<dbReference type="AlphaFoldDB" id="B3MDF5"/>
<accession>B3MDF5</accession>
<proteinExistence type="predicted"/>
<name>B3MDF5_DROAN</name>